<keyword evidence="1" id="KW-0472">Membrane</keyword>
<feature type="transmembrane region" description="Helical" evidence="1">
    <location>
        <begin position="12"/>
        <end position="28"/>
    </location>
</feature>
<dbReference type="EMBL" id="PVXO01000032">
    <property type="protein sequence ID" value="PRR79103.1"/>
    <property type="molecule type" value="Genomic_DNA"/>
</dbReference>
<proteinExistence type="predicted"/>
<keyword evidence="1" id="KW-0812">Transmembrane</keyword>
<accession>A0A2T0B5L7</accession>
<evidence type="ECO:0000313" key="2">
    <source>
        <dbReference type="EMBL" id="PRR79103.1"/>
    </source>
</evidence>
<dbReference type="Proteomes" id="UP000239706">
    <property type="component" value="Unassembled WGS sequence"/>
</dbReference>
<keyword evidence="3" id="KW-1185">Reference proteome</keyword>
<evidence type="ECO:0000256" key="1">
    <source>
        <dbReference type="SAM" id="Phobius"/>
    </source>
</evidence>
<evidence type="ECO:0000313" key="3">
    <source>
        <dbReference type="Proteomes" id="UP000239706"/>
    </source>
</evidence>
<dbReference type="RefSeq" id="WP_106063284.1">
    <property type="nucleotide sequence ID" value="NZ_PVXO01000032.1"/>
</dbReference>
<protein>
    <submittedName>
        <fullName evidence="2">Uncharacterized protein</fullName>
    </submittedName>
</protein>
<keyword evidence="1" id="KW-1133">Transmembrane helix</keyword>
<dbReference type="AlphaFoldDB" id="A0A2T0B5L7"/>
<reference evidence="2 3" key="1">
    <citation type="submission" date="2018-03" db="EMBL/GenBank/DDBJ databases">
        <title>Genome sequence of Clostridium liquoris DSM 100320.</title>
        <authorList>
            <person name="Poehlein A."/>
            <person name="Daniel R."/>
        </authorList>
    </citation>
    <scope>NUCLEOTIDE SEQUENCE [LARGE SCALE GENOMIC DNA]</scope>
    <source>
        <strain evidence="2 3">DSM 100320</strain>
    </source>
</reference>
<comment type="caution">
    <text evidence="2">The sequence shown here is derived from an EMBL/GenBank/DDBJ whole genome shotgun (WGS) entry which is preliminary data.</text>
</comment>
<sequence length="66" mass="7509">MSRRNNCNNGNSGNGLLILILIVLQFNCKRERHEHEECMIDNGILFIIALFFLACCGNFNLCCNNC</sequence>
<organism evidence="2 3">
    <name type="scientific">Clostridium liquoris</name>
    <dbReference type="NCBI Taxonomy" id="1289519"/>
    <lineage>
        <taxon>Bacteria</taxon>
        <taxon>Bacillati</taxon>
        <taxon>Bacillota</taxon>
        <taxon>Clostridia</taxon>
        <taxon>Eubacteriales</taxon>
        <taxon>Clostridiaceae</taxon>
        <taxon>Clostridium</taxon>
    </lineage>
</organism>
<gene>
    <name evidence="2" type="ORF">CLLI_11650</name>
</gene>
<name>A0A2T0B5L7_9CLOT</name>
<feature type="transmembrane region" description="Helical" evidence="1">
    <location>
        <begin position="40"/>
        <end position="61"/>
    </location>
</feature>